<dbReference type="Gene3D" id="1.25.40.10">
    <property type="entry name" value="Tetratricopeptide repeat domain"/>
    <property type="match status" value="2"/>
</dbReference>
<protein>
    <submittedName>
        <fullName evidence="1">Tetratricopeptide repeat protein</fullName>
    </submittedName>
</protein>
<dbReference type="SMART" id="SM00028">
    <property type="entry name" value="TPR"/>
    <property type="match status" value="5"/>
</dbReference>
<organism evidence="1 2">
    <name type="scientific">Ralstonia solanacearum</name>
    <name type="common">Pseudomonas solanacearum</name>
    <dbReference type="NCBI Taxonomy" id="305"/>
    <lineage>
        <taxon>Bacteria</taxon>
        <taxon>Pseudomonadati</taxon>
        <taxon>Pseudomonadota</taxon>
        <taxon>Betaproteobacteria</taxon>
        <taxon>Burkholderiales</taxon>
        <taxon>Burkholderiaceae</taxon>
        <taxon>Ralstonia</taxon>
        <taxon>Ralstonia solanacearum species complex</taxon>
    </lineage>
</organism>
<dbReference type="PANTHER" id="PTHR44395">
    <property type="match status" value="1"/>
</dbReference>
<dbReference type="SUPFAM" id="SSF48452">
    <property type="entry name" value="TPR-like"/>
    <property type="match status" value="2"/>
</dbReference>
<dbReference type="AlphaFoldDB" id="A0AA92IE22"/>
<evidence type="ECO:0000313" key="2">
    <source>
        <dbReference type="Proteomes" id="UP000310553"/>
    </source>
</evidence>
<dbReference type="Proteomes" id="UP000310553">
    <property type="component" value="Chromosome"/>
</dbReference>
<proteinExistence type="predicted"/>
<name>A0AA92IE22_RALSL</name>
<accession>A0AA92IE22</accession>
<dbReference type="PANTHER" id="PTHR44395:SF1">
    <property type="entry name" value="PROTEIN O-MANNOSYL-TRANSFERASE TMTC3"/>
    <property type="match status" value="1"/>
</dbReference>
<reference evidence="1 2" key="1">
    <citation type="submission" date="2019-04" db="EMBL/GenBank/DDBJ databases">
        <title>Complete Genome of UW386 and Higher Quality Genome of UW700.</title>
        <authorList>
            <person name="Jacobs J."/>
            <person name="Perez A."/>
            <person name="Steidl O."/>
            <person name="Allen C."/>
        </authorList>
    </citation>
    <scope>NUCLEOTIDE SEQUENCE [LARGE SCALE GENOMIC DNA]</scope>
    <source>
        <strain evidence="1 2">UW386</strain>
    </source>
</reference>
<dbReference type="EMBL" id="CP039339">
    <property type="protein sequence ID" value="QCX49353.1"/>
    <property type="molecule type" value="Genomic_DNA"/>
</dbReference>
<sequence>MQLNPVHAQRLARLQSYLEADPENVQLRADIFDAALEAGDLEVAGQQVSAVLQKAPDAKPWLHRHAVLCLARKEYPAAQAALEALISMGVNDVAVLYNLAFALFLQGRIEAARDRLAPVVDAAGEVMHPALALWLRCMHHLAQLDEGLRRFDRYASAHTVTEEVLGVAGLMALDAGRTEDADAWSARALAANANRLEALVVQGSLALGRQDMAAAQALFERALTVNQTDGRSWSGLAFTYLLEQRLDLAHKAFHNAVRTMTQHIGTWIGLGWCEFMRRDLPAAHQAFASALALDRNFGESHGSLAVVLVAEGKRAEAAREVELALGLDKTCLSARYAQAMLSGEVNDPAAFRRLAQRVLAQHRGPREGQSLADVAFKTTSR</sequence>
<dbReference type="InterPro" id="IPR011990">
    <property type="entry name" value="TPR-like_helical_dom_sf"/>
</dbReference>
<gene>
    <name evidence="1" type="ORF">E7Z57_09695</name>
</gene>
<evidence type="ECO:0000313" key="1">
    <source>
        <dbReference type="EMBL" id="QCX49353.1"/>
    </source>
</evidence>
<dbReference type="InterPro" id="IPR019734">
    <property type="entry name" value="TPR_rpt"/>
</dbReference>